<protein>
    <submittedName>
        <fullName evidence="7">Class E basic helix-loop-helix protein 23-like protein</fullName>
    </submittedName>
</protein>
<evidence type="ECO:0000313" key="7">
    <source>
        <dbReference type="EMBL" id="RWS02021.1"/>
    </source>
</evidence>
<comment type="caution">
    <text evidence="7">The sequence shown here is derived from an EMBL/GenBank/DDBJ whole genome shotgun (WGS) entry which is preliminary data.</text>
</comment>
<proteinExistence type="predicted"/>
<dbReference type="FunFam" id="4.10.280.10:FF:000026">
    <property type="entry name" value="Basic helix-loop-helix family, member e23"/>
    <property type="match status" value="1"/>
</dbReference>
<dbReference type="Pfam" id="PF00010">
    <property type="entry name" value="HLH"/>
    <property type="match status" value="1"/>
</dbReference>
<evidence type="ECO:0000256" key="3">
    <source>
        <dbReference type="ARBA" id="ARBA00023163"/>
    </source>
</evidence>
<dbReference type="GO" id="GO:0061564">
    <property type="term" value="P:axon development"/>
    <property type="evidence" value="ECO:0007669"/>
    <property type="project" value="TreeGrafter"/>
</dbReference>
<dbReference type="PANTHER" id="PTHR19290:SF104">
    <property type="entry name" value="GH17679P"/>
    <property type="match status" value="1"/>
</dbReference>
<feature type="region of interest" description="Disordered" evidence="5">
    <location>
        <begin position="109"/>
        <end position="130"/>
    </location>
</feature>
<dbReference type="GO" id="GO:0046983">
    <property type="term" value="F:protein dimerization activity"/>
    <property type="evidence" value="ECO:0007669"/>
    <property type="project" value="InterPro"/>
</dbReference>
<evidence type="ECO:0000256" key="5">
    <source>
        <dbReference type="SAM" id="MobiDB-lite"/>
    </source>
</evidence>
<dbReference type="EMBL" id="NCKU01008271">
    <property type="protein sequence ID" value="RWS02021.1"/>
    <property type="molecule type" value="Genomic_DNA"/>
</dbReference>
<keyword evidence="3" id="KW-0804">Transcription</keyword>
<dbReference type="InterPro" id="IPR011598">
    <property type="entry name" value="bHLH_dom"/>
</dbReference>
<evidence type="ECO:0000256" key="1">
    <source>
        <dbReference type="ARBA" id="ARBA00004123"/>
    </source>
</evidence>
<dbReference type="PANTHER" id="PTHR19290">
    <property type="entry name" value="BASIC HELIX-LOOP-HELIX PROTEIN NEUROGENIN-RELATED"/>
    <property type="match status" value="1"/>
</dbReference>
<evidence type="ECO:0000256" key="4">
    <source>
        <dbReference type="ARBA" id="ARBA00023242"/>
    </source>
</evidence>
<accession>A0A443QG75</accession>
<dbReference type="InterPro" id="IPR050359">
    <property type="entry name" value="bHLH_transcription_factors"/>
</dbReference>
<dbReference type="Proteomes" id="UP000285301">
    <property type="component" value="Unassembled WGS sequence"/>
</dbReference>
<dbReference type="GO" id="GO:0000981">
    <property type="term" value="F:DNA-binding transcription factor activity, RNA polymerase II-specific"/>
    <property type="evidence" value="ECO:0007669"/>
    <property type="project" value="TreeGrafter"/>
</dbReference>
<dbReference type="CDD" id="cd18954">
    <property type="entry name" value="bHLH_TS_bHLHe22_bHLHb5"/>
    <property type="match status" value="1"/>
</dbReference>
<evidence type="ECO:0000256" key="2">
    <source>
        <dbReference type="ARBA" id="ARBA00023015"/>
    </source>
</evidence>
<dbReference type="PROSITE" id="PS50888">
    <property type="entry name" value="BHLH"/>
    <property type="match status" value="1"/>
</dbReference>
<evidence type="ECO:0000259" key="6">
    <source>
        <dbReference type="PROSITE" id="PS50888"/>
    </source>
</evidence>
<keyword evidence="4" id="KW-0539">Nucleus</keyword>
<reference evidence="7 8" key="1">
    <citation type="journal article" date="2018" name="Gigascience">
        <title>Genomes of trombidid mites reveal novel predicted allergens and laterally-transferred genes associated with secondary metabolism.</title>
        <authorList>
            <person name="Dong X."/>
            <person name="Chaisiri K."/>
            <person name="Xia D."/>
            <person name="Armstrong S.D."/>
            <person name="Fang Y."/>
            <person name="Donnelly M.J."/>
            <person name="Kadowaki T."/>
            <person name="McGarry J.W."/>
            <person name="Darby A.C."/>
            <person name="Makepeace B.L."/>
        </authorList>
    </citation>
    <scope>NUCLEOTIDE SEQUENCE [LARGE SCALE GENOMIC DNA]</scope>
    <source>
        <strain evidence="7">UoL-WK</strain>
    </source>
</reference>
<dbReference type="STRING" id="1965070.A0A443QG75"/>
<sequence length="378" mass="39983">MMETGPSSAFVPSAVRAINTTAATTSTQMASFNANGGGVSPYSNIFNVSSVVVEQQNVLSVAAASLGVKSQAGSSIMLQSRFSDRLSDHSYSPLSEKLSSTAHNGNMISSSLTVPSDIGSPAPSTDNDSLIEPLHSDETCSISEDSKVLSFNQLSTLSSGYSNKSCEGDKYISKQISDLNTSVNNGSSKRQRQGKTQVRLSINARERRRMHDLNDALDELRSVIPYAHSPSVRKLSKIATLLLAKNYILMQPDRDQGARLMPDLKASALEEMRRIISYMNQSGVPLPASMAAACAAAASLPSLTQIGHENNGQNEAFGVRRSNGSYNQMLSENDGETSSGVGECTNISSVAAVSDRGGGGQKGVSLSPLNCSQCVDKV</sequence>
<dbReference type="OrthoDB" id="10011855at2759"/>
<keyword evidence="2" id="KW-0805">Transcription regulation</keyword>
<dbReference type="SUPFAM" id="SSF47459">
    <property type="entry name" value="HLH, helix-loop-helix DNA-binding domain"/>
    <property type="match status" value="1"/>
</dbReference>
<dbReference type="Gene3D" id="4.10.280.10">
    <property type="entry name" value="Helix-loop-helix DNA-binding domain"/>
    <property type="match status" value="1"/>
</dbReference>
<dbReference type="InterPro" id="IPR036638">
    <property type="entry name" value="HLH_DNA-bd_sf"/>
</dbReference>
<evidence type="ECO:0000313" key="8">
    <source>
        <dbReference type="Proteomes" id="UP000285301"/>
    </source>
</evidence>
<dbReference type="GO" id="GO:0045944">
    <property type="term" value="P:positive regulation of transcription by RNA polymerase II"/>
    <property type="evidence" value="ECO:0007669"/>
    <property type="project" value="TreeGrafter"/>
</dbReference>
<dbReference type="GO" id="GO:0070888">
    <property type="term" value="F:E-box binding"/>
    <property type="evidence" value="ECO:0007669"/>
    <property type="project" value="TreeGrafter"/>
</dbReference>
<dbReference type="GO" id="GO:0005634">
    <property type="term" value="C:nucleus"/>
    <property type="evidence" value="ECO:0007669"/>
    <property type="project" value="UniProtKB-SubCell"/>
</dbReference>
<keyword evidence="8" id="KW-1185">Reference proteome</keyword>
<dbReference type="GO" id="GO:0007423">
    <property type="term" value="P:sensory organ development"/>
    <property type="evidence" value="ECO:0007669"/>
    <property type="project" value="TreeGrafter"/>
</dbReference>
<dbReference type="AlphaFoldDB" id="A0A443QG75"/>
<name>A0A443QG75_9ACAR</name>
<comment type="subcellular location">
    <subcellularLocation>
        <location evidence="1">Nucleus</location>
    </subcellularLocation>
</comment>
<feature type="domain" description="BHLH" evidence="6">
    <location>
        <begin position="197"/>
        <end position="251"/>
    </location>
</feature>
<gene>
    <name evidence="7" type="ORF">B4U79_15327</name>
</gene>
<dbReference type="SMART" id="SM00353">
    <property type="entry name" value="HLH"/>
    <property type="match status" value="1"/>
</dbReference>
<organism evidence="7 8">
    <name type="scientific">Dinothrombium tinctorium</name>
    <dbReference type="NCBI Taxonomy" id="1965070"/>
    <lineage>
        <taxon>Eukaryota</taxon>
        <taxon>Metazoa</taxon>
        <taxon>Ecdysozoa</taxon>
        <taxon>Arthropoda</taxon>
        <taxon>Chelicerata</taxon>
        <taxon>Arachnida</taxon>
        <taxon>Acari</taxon>
        <taxon>Acariformes</taxon>
        <taxon>Trombidiformes</taxon>
        <taxon>Prostigmata</taxon>
        <taxon>Anystina</taxon>
        <taxon>Parasitengona</taxon>
        <taxon>Trombidioidea</taxon>
        <taxon>Trombidiidae</taxon>
        <taxon>Dinothrombium</taxon>
    </lineage>
</organism>